<comment type="similarity">
    <text evidence="1">Belongs to the LysR transcriptional regulatory family.</text>
</comment>
<comment type="caution">
    <text evidence="6">The sequence shown here is derived from an EMBL/GenBank/DDBJ whole genome shotgun (WGS) entry which is preliminary data.</text>
</comment>
<dbReference type="Pfam" id="PF03466">
    <property type="entry name" value="LysR_substrate"/>
    <property type="match status" value="1"/>
</dbReference>
<evidence type="ECO:0000313" key="7">
    <source>
        <dbReference type="Proteomes" id="UP000293398"/>
    </source>
</evidence>
<dbReference type="InterPro" id="IPR000847">
    <property type="entry name" value="LysR_HTH_N"/>
</dbReference>
<organism evidence="6 7">
    <name type="scientific">Advenella incenata</name>
    <dbReference type="NCBI Taxonomy" id="267800"/>
    <lineage>
        <taxon>Bacteria</taxon>
        <taxon>Pseudomonadati</taxon>
        <taxon>Pseudomonadota</taxon>
        <taxon>Betaproteobacteria</taxon>
        <taxon>Burkholderiales</taxon>
        <taxon>Alcaligenaceae</taxon>
    </lineage>
</organism>
<evidence type="ECO:0000259" key="5">
    <source>
        <dbReference type="PROSITE" id="PS50931"/>
    </source>
</evidence>
<sequence length="322" mass="35548">MNTHISSANSLAWARRLKVRHLEYFLILRNAGTLSEAARALHMTQSAMSHWLNELETLLGVRLVVRGRRIRFTPEGEVLLRLATRLLGDIARTQDELELLAQGAPASLHVGSVTAGLAHLIPNSICSFQMQVPQIAIHMTEGAFSLLLERLEARELDIVVGSIDARAYAAGLAHEVLFEDRIVAIVGLQHPIRQKAKPLWSDLVPYPWIMPEKNTLMRNRLDTVLLENGGAGVRPRLETASIIIIETVLRQTDYVAVCSASLGAHLHRLGLVHALPLTAGFGPVGAVYRERDSHPVLGDFLAELRRQADRLRADESGLNLAL</sequence>
<keyword evidence="4" id="KW-0804">Transcription</keyword>
<dbReference type="EMBL" id="SHKO01000004">
    <property type="protein sequence ID" value="RZT92179.1"/>
    <property type="molecule type" value="Genomic_DNA"/>
</dbReference>
<dbReference type="Pfam" id="PF00126">
    <property type="entry name" value="HTH_1"/>
    <property type="match status" value="1"/>
</dbReference>
<keyword evidence="2" id="KW-0805">Transcription regulation</keyword>
<feature type="domain" description="HTH lysR-type" evidence="5">
    <location>
        <begin position="17"/>
        <end position="73"/>
    </location>
</feature>
<dbReference type="SUPFAM" id="SSF46785">
    <property type="entry name" value="Winged helix' DNA-binding domain"/>
    <property type="match status" value="1"/>
</dbReference>
<accession>A0A4V2FRY8</accession>
<dbReference type="GO" id="GO:0003677">
    <property type="term" value="F:DNA binding"/>
    <property type="evidence" value="ECO:0007669"/>
    <property type="project" value="UniProtKB-KW"/>
</dbReference>
<dbReference type="PROSITE" id="PS50931">
    <property type="entry name" value="HTH_LYSR"/>
    <property type="match status" value="1"/>
</dbReference>
<dbReference type="InterPro" id="IPR036388">
    <property type="entry name" value="WH-like_DNA-bd_sf"/>
</dbReference>
<evidence type="ECO:0000256" key="3">
    <source>
        <dbReference type="ARBA" id="ARBA00023125"/>
    </source>
</evidence>
<dbReference type="InterPro" id="IPR005119">
    <property type="entry name" value="LysR_subst-bd"/>
</dbReference>
<dbReference type="PANTHER" id="PTHR30419">
    <property type="entry name" value="HTH-TYPE TRANSCRIPTIONAL REGULATOR YBHD"/>
    <property type="match status" value="1"/>
</dbReference>
<evidence type="ECO:0000256" key="4">
    <source>
        <dbReference type="ARBA" id="ARBA00023163"/>
    </source>
</evidence>
<evidence type="ECO:0000313" key="6">
    <source>
        <dbReference type="EMBL" id="RZT92179.1"/>
    </source>
</evidence>
<dbReference type="PANTHER" id="PTHR30419:SF8">
    <property type="entry name" value="NITROGEN ASSIMILATION TRANSCRIPTIONAL ACTIVATOR-RELATED"/>
    <property type="match status" value="1"/>
</dbReference>
<dbReference type="AlphaFoldDB" id="A0A4V2FRY8"/>
<proteinExistence type="inferred from homology"/>
<dbReference type="Gene3D" id="3.40.190.10">
    <property type="entry name" value="Periplasmic binding protein-like II"/>
    <property type="match status" value="2"/>
</dbReference>
<dbReference type="PRINTS" id="PR00039">
    <property type="entry name" value="HTHLYSR"/>
</dbReference>
<evidence type="ECO:0000256" key="2">
    <source>
        <dbReference type="ARBA" id="ARBA00023015"/>
    </source>
</evidence>
<dbReference type="GO" id="GO:0003700">
    <property type="term" value="F:DNA-binding transcription factor activity"/>
    <property type="evidence" value="ECO:0007669"/>
    <property type="project" value="InterPro"/>
</dbReference>
<dbReference type="Proteomes" id="UP000293398">
    <property type="component" value="Unassembled WGS sequence"/>
</dbReference>
<gene>
    <name evidence="6" type="ORF">EV681_4088</name>
</gene>
<dbReference type="Gene3D" id="1.10.10.10">
    <property type="entry name" value="Winged helix-like DNA-binding domain superfamily/Winged helix DNA-binding domain"/>
    <property type="match status" value="1"/>
</dbReference>
<name>A0A4V2FRY8_9BURK</name>
<keyword evidence="3 6" id="KW-0238">DNA-binding</keyword>
<dbReference type="GO" id="GO:0005829">
    <property type="term" value="C:cytosol"/>
    <property type="evidence" value="ECO:0007669"/>
    <property type="project" value="TreeGrafter"/>
</dbReference>
<dbReference type="SUPFAM" id="SSF53850">
    <property type="entry name" value="Periplasmic binding protein-like II"/>
    <property type="match status" value="1"/>
</dbReference>
<protein>
    <submittedName>
        <fullName evidence="6">DNA-binding transcriptional LysR family regulator</fullName>
    </submittedName>
</protein>
<dbReference type="RefSeq" id="WP_242612331.1">
    <property type="nucleotide sequence ID" value="NZ_SHKO01000004.1"/>
</dbReference>
<dbReference type="InterPro" id="IPR050950">
    <property type="entry name" value="HTH-type_LysR_regulators"/>
</dbReference>
<keyword evidence="7" id="KW-1185">Reference proteome</keyword>
<reference evidence="6 7" key="1">
    <citation type="submission" date="2019-02" db="EMBL/GenBank/DDBJ databases">
        <title>Genomic Encyclopedia of Type Strains, Phase IV (KMG-IV): sequencing the most valuable type-strain genomes for metagenomic binning, comparative biology and taxonomic classification.</title>
        <authorList>
            <person name="Goeker M."/>
        </authorList>
    </citation>
    <scope>NUCLEOTIDE SEQUENCE [LARGE SCALE GENOMIC DNA]</scope>
    <source>
        <strain evidence="6 7">DSM 23814</strain>
    </source>
</reference>
<evidence type="ECO:0000256" key="1">
    <source>
        <dbReference type="ARBA" id="ARBA00009437"/>
    </source>
</evidence>
<dbReference type="InterPro" id="IPR036390">
    <property type="entry name" value="WH_DNA-bd_sf"/>
</dbReference>